<feature type="transmembrane region" description="Helical" evidence="1">
    <location>
        <begin position="94"/>
        <end position="113"/>
    </location>
</feature>
<organism evidence="2 3">
    <name type="scientific">Kangiella japonica</name>
    <dbReference type="NCBI Taxonomy" id="647384"/>
    <lineage>
        <taxon>Bacteria</taxon>
        <taxon>Pseudomonadati</taxon>
        <taxon>Pseudomonadota</taxon>
        <taxon>Gammaproteobacteria</taxon>
        <taxon>Kangiellales</taxon>
        <taxon>Kangiellaceae</taxon>
        <taxon>Kangiella</taxon>
    </lineage>
</organism>
<evidence type="ECO:0000313" key="2">
    <source>
        <dbReference type="EMBL" id="GAA0207895.1"/>
    </source>
</evidence>
<dbReference type="Proteomes" id="UP001501221">
    <property type="component" value="Unassembled WGS sequence"/>
</dbReference>
<keyword evidence="3" id="KW-1185">Reference proteome</keyword>
<keyword evidence="1" id="KW-0812">Transmembrane</keyword>
<evidence type="ECO:0000313" key="3">
    <source>
        <dbReference type="Proteomes" id="UP001501221"/>
    </source>
</evidence>
<comment type="caution">
    <text evidence="2">The sequence shown here is derived from an EMBL/GenBank/DDBJ whole genome shotgun (WGS) entry which is preliminary data.</text>
</comment>
<protein>
    <submittedName>
        <fullName evidence="2">Uncharacterized protein</fullName>
    </submittedName>
</protein>
<proteinExistence type="predicted"/>
<keyword evidence="1" id="KW-1133">Transmembrane helix</keyword>
<sequence>MIVTDEKLGAFIDNELPAEEMDAIRDQIATDETLVDRIAQLSIVDHAVRTTLHAIDDKPLPDSVHQLFETEQPSASNVIKFPAMRKVAQTLREHVAIAAVFVLAIGVTVGTYFNTDSSNALDWSSVNHELSTRLSDQSVSLGEGWKMHLKTSFINTDENYCRLFSLQSNTSAHMNIACRQQDTWQLHSRIPFEPTQAEDYQTASVDPKINQLIDSTIKGSFLNQAQEQKAINRQWKNQ</sequence>
<dbReference type="EMBL" id="BAAAFM010000003">
    <property type="protein sequence ID" value="GAA0207895.1"/>
    <property type="molecule type" value="Genomic_DNA"/>
</dbReference>
<dbReference type="RefSeq" id="WP_343988646.1">
    <property type="nucleotide sequence ID" value="NZ_BAAAFM010000003.1"/>
</dbReference>
<name>A0ABP3CK70_9GAMM</name>
<keyword evidence="1" id="KW-0472">Membrane</keyword>
<accession>A0ABP3CK70</accession>
<reference evidence="3" key="1">
    <citation type="journal article" date="2019" name="Int. J. Syst. Evol. Microbiol.">
        <title>The Global Catalogue of Microorganisms (GCM) 10K type strain sequencing project: providing services to taxonomists for standard genome sequencing and annotation.</title>
        <authorList>
            <consortium name="The Broad Institute Genomics Platform"/>
            <consortium name="The Broad Institute Genome Sequencing Center for Infectious Disease"/>
            <person name="Wu L."/>
            <person name="Ma J."/>
        </authorList>
    </citation>
    <scope>NUCLEOTIDE SEQUENCE [LARGE SCALE GENOMIC DNA]</scope>
    <source>
        <strain evidence="3">JCM 16211</strain>
    </source>
</reference>
<gene>
    <name evidence="2" type="ORF">GCM10009123_14250</name>
</gene>
<evidence type="ECO:0000256" key="1">
    <source>
        <dbReference type="SAM" id="Phobius"/>
    </source>
</evidence>